<keyword evidence="3" id="KW-1185">Reference proteome</keyword>
<evidence type="ECO:0000256" key="1">
    <source>
        <dbReference type="SAM" id="SignalP"/>
    </source>
</evidence>
<comment type="caution">
    <text evidence="2">The sequence shown here is derived from an EMBL/GenBank/DDBJ whole genome shotgun (WGS) entry which is preliminary data.</text>
</comment>
<proteinExistence type="predicted"/>
<dbReference type="EMBL" id="JABEVX010000004">
    <property type="protein sequence ID" value="NNT72205.1"/>
    <property type="molecule type" value="Genomic_DNA"/>
</dbReference>
<keyword evidence="1" id="KW-0732">Signal</keyword>
<dbReference type="AlphaFoldDB" id="A0A7Y3R9W9"/>
<gene>
    <name evidence="2" type="ORF">HKT18_08275</name>
</gene>
<sequence length="195" mass="22988">MKSKYLTLLFLFLTCNSFSQSIETLKTSAQKLYEANFLMDFEAIVQLSYPPMVSNIGKEIMLEKTELHYENEEYRLRYQLQNVPLQYAPIKKINEKSFCVISIRIPKRYFFETKLTTEQATEKNTWLQEVNNTKEVTFEPNRNSFNVKKMTTYVAVWDETTNGEWKFFNFDNAEQLAAFNALFEENVKSALGLNK</sequence>
<evidence type="ECO:0000313" key="2">
    <source>
        <dbReference type="EMBL" id="NNT72205.1"/>
    </source>
</evidence>
<feature type="chain" id="PRO_5031308395" description="DUF4468 domain-containing protein" evidence="1">
    <location>
        <begin position="22"/>
        <end position="195"/>
    </location>
</feature>
<evidence type="ECO:0008006" key="4">
    <source>
        <dbReference type="Google" id="ProtNLM"/>
    </source>
</evidence>
<dbReference type="RefSeq" id="WP_171222389.1">
    <property type="nucleotide sequence ID" value="NZ_CP121446.1"/>
</dbReference>
<organism evidence="2 3">
    <name type="scientific">Flavobacterium rivulicola</name>
    <dbReference type="NCBI Taxonomy" id="2732161"/>
    <lineage>
        <taxon>Bacteria</taxon>
        <taxon>Pseudomonadati</taxon>
        <taxon>Bacteroidota</taxon>
        <taxon>Flavobacteriia</taxon>
        <taxon>Flavobacteriales</taxon>
        <taxon>Flavobacteriaceae</taxon>
        <taxon>Flavobacterium</taxon>
    </lineage>
</organism>
<protein>
    <recommendedName>
        <fullName evidence="4">DUF4468 domain-containing protein</fullName>
    </recommendedName>
</protein>
<feature type="signal peptide" evidence="1">
    <location>
        <begin position="1"/>
        <end position="21"/>
    </location>
</feature>
<reference evidence="2 3" key="1">
    <citation type="submission" date="2020-05" db="EMBL/GenBank/DDBJ databases">
        <title>Draft genome of Flavobacterium sp. IMCC34852.</title>
        <authorList>
            <person name="Song J."/>
            <person name="Cho J.-C."/>
        </authorList>
    </citation>
    <scope>NUCLEOTIDE SEQUENCE [LARGE SCALE GENOMIC DNA]</scope>
    <source>
        <strain evidence="2 3">IMCC34852</strain>
    </source>
</reference>
<accession>A0A7Y3R9W9</accession>
<evidence type="ECO:0000313" key="3">
    <source>
        <dbReference type="Proteomes" id="UP000536509"/>
    </source>
</evidence>
<name>A0A7Y3R9W9_9FLAO</name>
<dbReference type="Proteomes" id="UP000536509">
    <property type="component" value="Unassembled WGS sequence"/>
</dbReference>